<dbReference type="AlphaFoldDB" id="A0A0F9DCR4"/>
<proteinExistence type="predicted"/>
<feature type="non-terminal residue" evidence="1">
    <location>
        <position position="1"/>
    </location>
</feature>
<gene>
    <name evidence="1" type="ORF">LCGC14_2215370</name>
</gene>
<comment type="caution">
    <text evidence="1">The sequence shown here is derived from an EMBL/GenBank/DDBJ whole genome shotgun (WGS) entry which is preliminary data.</text>
</comment>
<name>A0A0F9DCR4_9ZZZZ</name>
<dbReference type="EMBL" id="LAZR01029490">
    <property type="protein sequence ID" value="KKL59434.1"/>
    <property type="molecule type" value="Genomic_DNA"/>
</dbReference>
<reference evidence="1" key="1">
    <citation type="journal article" date="2015" name="Nature">
        <title>Complex archaea that bridge the gap between prokaryotes and eukaryotes.</title>
        <authorList>
            <person name="Spang A."/>
            <person name="Saw J.H."/>
            <person name="Jorgensen S.L."/>
            <person name="Zaremba-Niedzwiedzka K."/>
            <person name="Martijn J."/>
            <person name="Lind A.E."/>
            <person name="van Eijk R."/>
            <person name="Schleper C."/>
            <person name="Guy L."/>
            <person name="Ettema T.J."/>
        </authorList>
    </citation>
    <scope>NUCLEOTIDE SEQUENCE</scope>
</reference>
<organism evidence="1">
    <name type="scientific">marine sediment metagenome</name>
    <dbReference type="NCBI Taxonomy" id="412755"/>
    <lineage>
        <taxon>unclassified sequences</taxon>
        <taxon>metagenomes</taxon>
        <taxon>ecological metagenomes</taxon>
    </lineage>
</organism>
<accession>A0A0F9DCR4</accession>
<evidence type="ECO:0000313" key="1">
    <source>
        <dbReference type="EMBL" id="KKL59434.1"/>
    </source>
</evidence>
<protein>
    <submittedName>
        <fullName evidence="1">Uncharacterized protein</fullName>
    </submittedName>
</protein>
<sequence>LNKPVDFQVFNHVSVRRRMRKARFTIFVSDVAFWIGHDQSLWSKISGPFIEALRKACEIYDLTACVMLSRAGYSKGIDTIEVRLRSNDNLWSPAKLAKGDPSVTKSIVVDPSGHRAVLPNKLKPFLENLKSVGWDLRQLK</sequence>